<keyword evidence="1" id="KW-0472">Membrane</keyword>
<reference evidence="2 3" key="1">
    <citation type="submission" date="2019-06" db="EMBL/GenBank/DDBJ databases">
        <title>Sequencing the genomes of 1000 actinobacteria strains.</title>
        <authorList>
            <person name="Klenk H.-P."/>
        </authorList>
    </citation>
    <scope>NUCLEOTIDE SEQUENCE [LARGE SCALE GENOMIC DNA]</scope>
    <source>
        <strain evidence="2 3">DSM 21947</strain>
    </source>
</reference>
<accession>A0A8H2K3X6</accession>
<evidence type="ECO:0000256" key="1">
    <source>
        <dbReference type="SAM" id="Phobius"/>
    </source>
</evidence>
<comment type="caution">
    <text evidence="2">The sequence shown here is derived from an EMBL/GenBank/DDBJ whole genome shotgun (WGS) entry which is preliminary data.</text>
</comment>
<keyword evidence="1" id="KW-1133">Transmembrane helix</keyword>
<name>A0A8H2K3X6_9MICO</name>
<organism evidence="2 3">
    <name type="scientific">Rhodoglobus vestalii</name>
    <dbReference type="NCBI Taxonomy" id="193384"/>
    <lineage>
        <taxon>Bacteria</taxon>
        <taxon>Bacillati</taxon>
        <taxon>Actinomycetota</taxon>
        <taxon>Actinomycetes</taxon>
        <taxon>Micrococcales</taxon>
        <taxon>Microbacteriaceae</taxon>
        <taxon>Rhodoglobus</taxon>
    </lineage>
</organism>
<dbReference type="AlphaFoldDB" id="A0A8H2K3X6"/>
<dbReference type="Proteomes" id="UP000316560">
    <property type="component" value="Unassembled WGS sequence"/>
</dbReference>
<keyword evidence="3" id="KW-1185">Reference proteome</keyword>
<evidence type="ECO:0000313" key="2">
    <source>
        <dbReference type="EMBL" id="TQO18695.1"/>
    </source>
</evidence>
<evidence type="ECO:0000313" key="3">
    <source>
        <dbReference type="Proteomes" id="UP000316560"/>
    </source>
</evidence>
<keyword evidence="1" id="KW-0812">Transmembrane</keyword>
<gene>
    <name evidence="2" type="ORF">FB472_0216</name>
</gene>
<sequence>MIQWWGWLLIWVGLVLALLVVLIFFAFRLFRQAIAIIHDLSALADKMTALDIDGAAPSAPHRAVLAEMSEIRAHYDAQQRRRAGLKNERHERRIARAKRIITHDAHTAQWPESWS</sequence>
<proteinExistence type="predicted"/>
<dbReference type="OrthoDB" id="5196746at2"/>
<dbReference type="EMBL" id="VFRA01000001">
    <property type="protein sequence ID" value="TQO18695.1"/>
    <property type="molecule type" value="Genomic_DNA"/>
</dbReference>
<feature type="transmembrane region" description="Helical" evidence="1">
    <location>
        <begin position="6"/>
        <end position="27"/>
    </location>
</feature>
<dbReference type="RefSeq" id="WP_141989275.1">
    <property type="nucleotide sequence ID" value="NZ_VFRA01000001.1"/>
</dbReference>
<protein>
    <submittedName>
        <fullName evidence="2">Uncharacterized protein</fullName>
    </submittedName>
</protein>